<keyword evidence="1" id="KW-1133">Transmembrane helix</keyword>
<evidence type="ECO:0008006" key="3">
    <source>
        <dbReference type="Google" id="ProtNLM"/>
    </source>
</evidence>
<reference evidence="2" key="1">
    <citation type="submission" date="2016-10" db="EMBL/GenBank/DDBJ databases">
        <authorList>
            <person name="de Groot N.N."/>
        </authorList>
    </citation>
    <scope>NUCLEOTIDE SEQUENCE</scope>
</reference>
<dbReference type="AlphaFoldDB" id="A0A1W1CGY2"/>
<proteinExistence type="predicted"/>
<gene>
    <name evidence="2" type="ORF">MNB_SM-4-661</name>
</gene>
<sequence length="158" mass="17485">MQRKNNTIRKSSHRNAIAMIMAIIVIVIISPILALSISLTATTSKKTTDLYLYEQSILLSKSATEYAILKMGQNNTATDPCNYTGETFIHDTIYNITISVIYVYTNFPDTCALAQQYATVVTPAQSGSAIVDVTVTVPDNINIVSEPIRYFRRSIAKL</sequence>
<keyword evidence="1" id="KW-0812">Transmembrane</keyword>
<accession>A0A1W1CGY2</accession>
<protein>
    <recommendedName>
        <fullName evidence="3">Type II secretion system protein</fullName>
    </recommendedName>
</protein>
<keyword evidence="1" id="KW-0472">Membrane</keyword>
<evidence type="ECO:0000256" key="1">
    <source>
        <dbReference type="SAM" id="Phobius"/>
    </source>
</evidence>
<evidence type="ECO:0000313" key="2">
    <source>
        <dbReference type="EMBL" id="SFV65140.1"/>
    </source>
</evidence>
<dbReference type="EMBL" id="FPHF01000083">
    <property type="protein sequence ID" value="SFV65140.1"/>
    <property type="molecule type" value="Genomic_DNA"/>
</dbReference>
<organism evidence="2">
    <name type="scientific">hydrothermal vent metagenome</name>
    <dbReference type="NCBI Taxonomy" id="652676"/>
    <lineage>
        <taxon>unclassified sequences</taxon>
        <taxon>metagenomes</taxon>
        <taxon>ecological metagenomes</taxon>
    </lineage>
</organism>
<feature type="transmembrane region" description="Helical" evidence="1">
    <location>
        <begin position="16"/>
        <end position="39"/>
    </location>
</feature>
<name>A0A1W1CGY2_9ZZZZ</name>